<dbReference type="Proteomes" id="UP000367750">
    <property type="component" value="Unassembled WGS sequence"/>
</dbReference>
<feature type="region of interest" description="Disordered" evidence="1">
    <location>
        <begin position="75"/>
        <end position="96"/>
    </location>
</feature>
<feature type="transmembrane region" description="Helical" evidence="2">
    <location>
        <begin position="16"/>
        <end position="40"/>
    </location>
</feature>
<evidence type="ECO:0000256" key="1">
    <source>
        <dbReference type="SAM" id="MobiDB-lite"/>
    </source>
</evidence>
<name>A0A5J5GAT4_9BACL</name>
<dbReference type="EMBL" id="VYKK01000012">
    <property type="protein sequence ID" value="KAA9004922.1"/>
    <property type="molecule type" value="Genomic_DNA"/>
</dbReference>
<proteinExistence type="predicted"/>
<organism evidence="3 4">
    <name type="scientific">Paenibacillus spiritus</name>
    <dbReference type="NCBI Taxonomy" id="2496557"/>
    <lineage>
        <taxon>Bacteria</taxon>
        <taxon>Bacillati</taxon>
        <taxon>Bacillota</taxon>
        <taxon>Bacilli</taxon>
        <taxon>Bacillales</taxon>
        <taxon>Paenibacillaceae</taxon>
        <taxon>Paenibacillus</taxon>
    </lineage>
</organism>
<dbReference type="OrthoDB" id="4376109at2"/>
<comment type="caution">
    <text evidence="3">The sequence shown here is derived from an EMBL/GenBank/DDBJ whole genome shotgun (WGS) entry which is preliminary data.</text>
</comment>
<sequence>MGHMRRRLRRLSETEGVLVVEAAMLMPFFLLFVLFLIFMVQMTLYSTALQSTVSDTVKMTSAHWYPVNLALEERRGTNQPAGTNRDAEKSQAGRELNTGQWTVPRLSMQEWAGAYVSALPSPLKEWVREAIERGEGPLQRVQAESTEAVLDQAVKPLMKPYLASDLLDFTRLHISNITIPGAEEGQDAYFGIQASYALPMQVPFIHKRIVLEASAMERVWIGNREGASGEDKPPDSTDTIRVLSVPDPAYPGSKGKIRIRLAPNASANLTIYYKSGKSVAKYLGWKNADKDGFIEWEWIVGGNTTPDTWPEFRVESQTGAAAEGRFRVMKKPGRAP</sequence>
<protein>
    <submittedName>
        <fullName evidence="3">Pilus assembly protein</fullName>
    </submittedName>
</protein>
<evidence type="ECO:0000313" key="3">
    <source>
        <dbReference type="EMBL" id="KAA9004922.1"/>
    </source>
</evidence>
<dbReference type="RefSeq" id="WP_150458074.1">
    <property type="nucleotide sequence ID" value="NZ_VYKK01000012.1"/>
</dbReference>
<keyword evidence="2" id="KW-1133">Transmembrane helix</keyword>
<evidence type="ECO:0000313" key="4">
    <source>
        <dbReference type="Proteomes" id="UP000367750"/>
    </source>
</evidence>
<accession>A0A5J5GAT4</accession>
<keyword evidence="4" id="KW-1185">Reference proteome</keyword>
<evidence type="ECO:0000256" key="2">
    <source>
        <dbReference type="SAM" id="Phobius"/>
    </source>
</evidence>
<keyword evidence="2" id="KW-0812">Transmembrane</keyword>
<keyword evidence="2" id="KW-0472">Membrane</keyword>
<dbReference type="AlphaFoldDB" id="A0A5J5GAT4"/>
<gene>
    <name evidence="3" type="ORF">F4V43_09890</name>
</gene>
<reference evidence="3 4" key="1">
    <citation type="submission" date="2019-09" db="EMBL/GenBank/DDBJ databases">
        <title>Bacillus ochoae sp. nov., Paenibacillus whitsoniae sp. nov., Paenibacillus spiritus sp. nov. Isolated from the Mars Exploration Rover during spacecraft assembly.</title>
        <authorList>
            <person name="Seuylemezian A."/>
            <person name="Vaishampayan P."/>
        </authorList>
    </citation>
    <scope>NUCLEOTIDE SEQUENCE [LARGE SCALE GENOMIC DNA]</scope>
    <source>
        <strain evidence="3 4">MER_111</strain>
    </source>
</reference>